<evidence type="ECO:0000313" key="6">
    <source>
        <dbReference type="Proteomes" id="UP000681967"/>
    </source>
</evidence>
<dbReference type="EMBL" id="CAJOBH010083847">
    <property type="protein sequence ID" value="CAF4530128.1"/>
    <property type="molecule type" value="Genomic_DNA"/>
</dbReference>
<sequence length="80" mass="9037">RDGNHSSIEPSSIPRIPSFDDHHHHHHHLQSSSPTSIIPTNKLFERSSTITKRSLSPSLSKQQNDDNNSYSKKPITTINN</sequence>
<proteinExistence type="predicted"/>
<dbReference type="Proteomes" id="UP000681720">
    <property type="component" value="Unassembled WGS sequence"/>
</dbReference>
<feature type="compositionally biased region" description="Low complexity" evidence="1">
    <location>
        <begin position="1"/>
        <end position="17"/>
    </location>
</feature>
<organism evidence="3 6">
    <name type="scientific">Rotaria magnacalcarata</name>
    <dbReference type="NCBI Taxonomy" id="392030"/>
    <lineage>
        <taxon>Eukaryota</taxon>
        <taxon>Metazoa</taxon>
        <taxon>Spiralia</taxon>
        <taxon>Gnathifera</taxon>
        <taxon>Rotifera</taxon>
        <taxon>Eurotatoria</taxon>
        <taxon>Bdelloidea</taxon>
        <taxon>Philodinida</taxon>
        <taxon>Philodinidae</taxon>
        <taxon>Rotaria</taxon>
    </lineage>
</organism>
<feature type="non-terminal residue" evidence="3">
    <location>
        <position position="80"/>
    </location>
</feature>
<protein>
    <submittedName>
        <fullName evidence="3">Uncharacterized protein</fullName>
    </submittedName>
</protein>
<dbReference type="EMBL" id="CAJOBH010065211">
    <property type="protein sequence ID" value="CAF4444915.1"/>
    <property type="molecule type" value="Genomic_DNA"/>
</dbReference>
<feature type="non-terminal residue" evidence="3">
    <location>
        <position position="1"/>
    </location>
</feature>
<evidence type="ECO:0000256" key="1">
    <source>
        <dbReference type="SAM" id="MobiDB-lite"/>
    </source>
</evidence>
<reference evidence="3" key="1">
    <citation type="submission" date="2021-02" db="EMBL/GenBank/DDBJ databases">
        <authorList>
            <person name="Nowell W R."/>
        </authorList>
    </citation>
    <scope>NUCLEOTIDE SEQUENCE</scope>
</reference>
<evidence type="ECO:0000313" key="3">
    <source>
        <dbReference type="EMBL" id="CAF4530128.1"/>
    </source>
</evidence>
<evidence type="ECO:0000313" key="4">
    <source>
        <dbReference type="EMBL" id="CAF4698284.1"/>
    </source>
</evidence>
<feature type="compositionally biased region" description="Polar residues" evidence="1">
    <location>
        <begin position="46"/>
        <end position="80"/>
    </location>
</feature>
<feature type="region of interest" description="Disordered" evidence="1">
    <location>
        <begin position="1"/>
        <end position="80"/>
    </location>
</feature>
<dbReference type="AlphaFoldDB" id="A0A8S2Y3G1"/>
<dbReference type="EMBL" id="CAJOBJ010182159">
    <property type="protein sequence ID" value="CAF4922266.1"/>
    <property type="molecule type" value="Genomic_DNA"/>
</dbReference>
<comment type="caution">
    <text evidence="3">The sequence shown here is derived from an EMBL/GenBank/DDBJ whole genome shotgun (WGS) entry which is preliminary data.</text>
</comment>
<accession>A0A8S2Y3G1</accession>
<evidence type="ECO:0000313" key="5">
    <source>
        <dbReference type="EMBL" id="CAF4922266.1"/>
    </source>
</evidence>
<dbReference type="EMBL" id="CAJOBJ010125725">
    <property type="protein sequence ID" value="CAF4698284.1"/>
    <property type="molecule type" value="Genomic_DNA"/>
</dbReference>
<feature type="compositionally biased region" description="Polar residues" evidence="1">
    <location>
        <begin position="30"/>
        <end position="39"/>
    </location>
</feature>
<name>A0A8S2Y3G1_9BILA</name>
<dbReference type="Proteomes" id="UP000681967">
    <property type="component" value="Unassembled WGS sequence"/>
</dbReference>
<gene>
    <name evidence="2" type="ORF">BYL167_LOCUS33492</name>
    <name evidence="3" type="ORF">BYL167_LOCUS37269</name>
    <name evidence="4" type="ORF">GIL414_LOCUS42954</name>
    <name evidence="5" type="ORF">GIL414_LOCUS52873</name>
</gene>
<evidence type="ECO:0000313" key="2">
    <source>
        <dbReference type="EMBL" id="CAF4444915.1"/>
    </source>
</evidence>